<evidence type="ECO:0000313" key="9">
    <source>
        <dbReference type="Proteomes" id="UP000030104"/>
    </source>
</evidence>
<keyword evidence="4" id="KW-0238">DNA-binding</keyword>
<sequence>MNSSAKRPGRLGGTKSKTGCDTCKSVAPPGTRPVAPPGTRPVAAFDIRFAEFVVTGRRCGYSTGPLQTIGRPRLDLTTFSCQRSRERRAFEYYFHKAGPSLSGVLDQAFWRGSVLQICRVEPLIWDAIISLSALYERPPIHEMSPWLLLNDPAAVRHQHHREALVWYSRSLALLQQRINQGTADLMVSLISCILFIAIELLQGSRRGAQVLYKQGAQLILSASSTATSTIAILGPIFRRLGTWVFITNGMSEESWDLHLAVPDERFTSTEEARNVLCSIVAEMKALDIDSKAYMRRTTDDRLHEVSGLVSRQQHLKSRLAQWYRLFTYLNSIHGSNVDGATALILMTYTSVFIEAEAMLNFDQGVYDAYESKFSQIIDWAPTAVAWTRSSEGKQPPFTFEMGVFLPLFITGLKCPFPALRRQALRYMAEAPPAQGLFMCTPAAHIVAILIGLEENPDNLPATVSEVYELLAKPGHIPPAQYRTCDFSVSSVMDEEGKTQNWLNYTLHHFDGEGRIQVIEKTVPFPT</sequence>
<keyword evidence="9" id="KW-1185">Reference proteome</keyword>
<keyword evidence="5" id="KW-0804">Transcription</keyword>
<dbReference type="Proteomes" id="UP000030104">
    <property type="component" value="Unassembled WGS sequence"/>
</dbReference>
<evidence type="ECO:0000256" key="6">
    <source>
        <dbReference type="ARBA" id="ARBA00023242"/>
    </source>
</evidence>
<keyword evidence="3" id="KW-0805">Transcription regulation</keyword>
<dbReference type="Pfam" id="PF11951">
    <property type="entry name" value="Fungal_trans_2"/>
    <property type="match status" value="1"/>
</dbReference>
<dbReference type="PANTHER" id="PTHR36206">
    <property type="entry name" value="ASPERCRYPTIN BIOSYNTHESIS CLUSTER-SPECIFIC TRANSCRIPTION REGULATOR ATNN-RELATED"/>
    <property type="match status" value="1"/>
</dbReference>
<dbReference type="AlphaFoldDB" id="A0A0A2KTS3"/>
<dbReference type="EMBL" id="JQGA01000949">
    <property type="protein sequence ID" value="KGO71217.1"/>
    <property type="molecule type" value="Genomic_DNA"/>
</dbReference>
<dbReference type="HOGENOM" id="CLU_011409_12_1_1"/>
<gene>
    <name evidence="8" type="ORF">PITC_062980</name>
</gene>
<dbReference type="InterPro" id="IPR052360">
    <property type="entry name" value="Transcr_Regulatory_Proteins"/>
</dbReference>
<name>A0A0A2KTS3_PENIT</name>
<organism evidence="8 9">
    <name type="scientific">Penicillium italicum</name>
    <name type="common">Blue mold</name>
    <dbReference type="NCBI Taxonomy" id="40296"/>
    <lineage>
        <taxon>Eukaryota</taxon>
        <taxon>Fungi</taxon>
        <taxon>Dikarya</taxon>
        <taxon>Ascomycota</taxon>
        <taxon>Pezizomycotina</taxon>
        <taxon>Eurotiomycetes</taxon>
        <taxon>Eurotiomycetidae</taxon>
        <taxon>Eurotiales</taxon>
        <taxon>Aspergillaceae</taxon>
        <taxon>Penicillium</taxon>
    </lineage>
</organism>
<comment type="caution">
    <text evidence="8">The sequence shown here is derived from an EMBL/GenBank/DDBJ whole genome shotgun (WGS) entry which is preliminary data.</text>
</comment>
<keyword evidence="1" id="KW-0479">Metal-binding</keyword>
<accession>A0A0A2KTS3</accession>
<dbReference type="STRING" id="40296.A0A0A2KTS3"/>
<dbReference type="GO" id="GO:0046872">
    <property type="term" value="F:metal ion binding"/>
    <property type="evidence" value="ECO:0007669"/>
    <property type="project" value="UniProtKB-KW"/>
</dbReference>
<dbReference type="OMA" id="ICRVEPL"/>
<reference evidence="8 9" key="1">
    <citation type="journal article" date="2015" name="Mol. Plant Microbe Interact.">
        <title>Genome, transcriptome, and functional analyses of Penicillium expansum provide new insights into secondary metabolism and pathogenicity.</title>
        <authorList>
            <person name="Ballester A.R."/>
            <person name="Marcet-Houben M."/>
            <person name="Levin E."/>
            <person name="Sela N."/>
            <person name="Selma-Lazaro C."/>
            <person name="Carmona L."/>
            <person name="Wisniewski M."/>
            <person name="Droby S."/>
            <person name="Gonzalez-Candelas L."/>
            <person name="Gabaldon T."/>
        </authorList>
    </citation>
    <scope>NUCLEOTIDE SEQUENCE [LARGE SCALE GENOMIC DNA]</scope>
    <source>
        <strain evidence="8 9">PHI-1</strain>
    </source>
</reference>
<dbReference type="PANTHER" id="PTHR36206:SF14">
    <property type="entry name" value="ZN(2)-C6 FUNGAL-TYPE DOMAIN-CONTAINING PROTEIN-RELATED"/>
    <property type="match status" value="1"/>
</dbReference>
<evidence type="ECO:0000256" key="3">
    <source>
        <dbReference type="ARBA" id="ARBA00023015"/>
    </source>
</evidence>
<evidence type="ECO:0000256" key="4">
    <source>
        <dbReference type="ARBA" id="ARBA00023125"/>
    </source>
</evidence>
<evidence type="ECO:0008006" key="10">
    <source>
        <dbReference type="Google" id="ProtNLM"/>
    </source>
</evidence>
<dbReference type="InterPro" id="IPR021858">
    <property type="entry name" value="Fun_TF"/>
</dbReference>
<dbReference type="PhylomeDB" id="A0A0A2KTS3"/>
<keyword evidence="2" id="KW-0862">Zinc</keyword>
<keyword evidence="6" id="KW-0539">Nucleus</keyword>
<evidence type="ECO:0000256" key="2">
    <source>
        <dbReference type="ARBA" id="ARBA00022833"/>
    </source>
</evidence>
<evidence type="ECO:0000256" key="1">
    <source>
        <dbReference type="ARBA" id="ARBA00022723"/>
    </source>
</evidence>
<dbReference type="GO" id="GO:0003677">
    <property type="term" value="F:DNA binding"/>
    <property type="evidence" value="ECO:0007669"/>
    <property type="project" value="UniProtKB-KW"/>
</dbReference>
<dbReference type="OrthoDB" id="3145928at2759"/>
<evidence type="ECO:0000256" key="7">
    <source>
        <dbReference type="SAM" id="MobiDB-lite"/>
    </source>
</evidence>
<evidence type="ECO:0000256" key="5">
    <source>
        <dbReference type="ARBA" id="ARBA00023163"/>
    </source>
</evidence>
<protein>
    <recommendedName>
        <fullName evidence="10">C6 zinc finger domain protein</fullName>
    </recommendedName>
</protein>
<feature type="region of interest" description="Disordered" evidence="7">
    <location>
        <begin position="1"/>
        <end position="37"/>
    </location>
</feature>
<evidence type="ECO:0000313" key="8">
    <source>
        <dbReference type="EMBL" id="KGO71217.1"/>
    </source>
</evidence>
<proteinExistence type="predicted"/>